<dbReference type="GO" id="GO:0000160">
    <property type="term" value="P:phosphorelay signal transduction system"/>
    <property type="evidence" value="ECO:0007669"/>
    <property type="project" value="InterPro"/>
</dbReference>
<accession>A0A936Z1B3</accession>
<dbReference type="Pfam" id="PF00072">
    <property type="entry name" value="Response_reg"/>
    <property type="match status" value="1"/>
</dbReference>
<evidence type="ECO:0000313" key="9">
    <source>
        <dbReference type="Proteomes" id="UP000599109"/>
    </source>
</evidence>
<evidence type="ECO:0000313" key="8">
    <source>
        <dbReference type="EMBL" id="MBL0393069.1"/>
    </source>
</evidence>
<dbReference type="Gene3D" id="3.40.50.2300">
    <property type="match status" value="1"/>
</dbReference>
<dbReference type="CDD" id="cd17535">
    <property type="entry name" value="REC_NarL-like"/>
    <property type="match status" value="1"/>
</dbReference>
<comment type="caution">
    <text evidence="8">The sequence shown here is derived from an EMBL/GenBank/DDBJ whole genome shotgun (WGS) entry which is preliminary data.</text>
</comment>
<gene>
    <name evidence="8" type="ORF">JJ685_18160</name>
</gene>
<keyword evidence="1 5" id="KW-0597">Phosphoprotein</keyword>
<dbReference type="CDD" id="cd06170">
    <property type="entry name" value="LuxR_C_like"/>
    <property type="match status" value="1"/>
</dbReference>
<sequence>MTSDALPAKPGSVVVIDDHDIVRFGLETLIRQCPDLRFAGSAATLREGLALIAAEQPDLVITDMGTTDSRGLDTVRAVLAVQEPRATLVVSMQEELLYGQQVLALGARGYLMKESAHALVIPAALAVLRGGTWVSPQLNAKLLNRFLQRARPGPTEFSHEGEMELTTREIDVLELLKSGRTTKEIAASLDLSTRTVDIHRANIKRKLRLRSGAELIAYASSHL</sequence>
<name>A0A936Z1B3_9BURK</name>
<keyword evidence="4" id="KW-0804">Transcription</keyword>
<dbReference type="PROSITE" id="PS50110">
    <property type="entry name" value="RESPONSE_REGULATORY"/>
    <property type="match status" value="1"/>
</dbReference>
<dbReference type="InterPro" id="IPR016032">
    <property type="entry name" value="Sig_transdc_resp-reg_C-effctor"/>
</dbReference>
<dbReference type="PROSITE" id="PS50043">
    <property type="entry name" value="HTH_LUXR_2"/>
    <property type="match status" value="1"/>
</dbReference>
<evidence type="ECO:0000256" key="2">
    <source>
        <dbReference type="ARBA" id="ARBA00023015"/>
    </source>
</evidence>
<keyword evidence="2" id="KW-0805">Transcription regulation</keyword>
<evidence type="ECO:0000256" key="1">
    <source>
        <dbReference type="ARBA" id="ARBA00022553"/>
    </source>
</evidence>
<organism evidence="8 9">
    <name type="scientific">Ramlibacter monticola</name>
    <dbReference type="NCBI Taxonomy" id="1926872"/>
    <lineage>
        <taxon>Bacteria</taxon>
        <taxon>Pseudomonadati</taxon>
        <taxon>Pseudomonadota</taxon>
        <taxon>Betaproteobacteria</taxon>
        <taxon>Burkholderiales</taxon>
        <taxon>Comamonadaceae</taxon>
        <taxon>Ramlibacter</taxon>
    </lineage>
</organism>
<dbReference type="Proteomes" id="UP000599109">
    <property type="component" value="Unassembled WGS sequence"/>
</dbReference>
<keyword evidence="3" id="KW-0238">DNA-binding</keyword>
<dbReference type="InterPro" id="IPR011006">
    <property type="entry name" value="CheY-like_superfamily"/>
</dbReference>
<dbReference type="PROSITE" id="PS00622">
    <property type="entry name" value="HTH_LUXR_1"/>
    <property type="match status" value="1"/>
</dbReference>
<dbReference type="PRINTS" id="PR00038">
    <property type="entry name" value="HTHLUXR"/>
</dbReference>
<dbReference type="PANTHER" id="PTHR43214">
    <property type="entry name" value="TWO-COMPONENT RESPONSE REGULATOR"/>
    <property type="match status" value="1"/>
</dbReference>
<dbReference type="InterPro" id="IPR058245">
    <property type="entry name" value="NreC/VraR/RcsB-like_REC"/>
</dbReference>
<evidence type="ECO:0000256" key="4">
    <source>
        <dbReference type="ARBA" id="ARBA00023163"/>
    </source>
</evidence>
<reference evidence="8 9" key="1">
    <citation type="journal article" date="2017" name="Int. J. Syst. Evol. Microbiol.">
        <title>Ramlibacter monticola sp. nov., isolated from forest soil.</title>
        <authorList>
            <person name="Chaudhary D.K."/>
            <person name="Kim J."/>
        </authorList>
    </citation>
    <scope>NUCLEOTIDE SEQUENCE [LARGE SCALE GENOMIC DNA]</scope>
    <source>
        <strain evidence="8 9">KACC 19175</strain>
    </source>
</reference>
<evidence type="ECO:0000259" key="7">
    <source>
        <dbReference type="PROSITE" id="PS50110"/>
    </source>
</evidence>
<evidence type="ECO:0000259" key="6">
    <source>
        <dbReference type="PROSITE" id="PS50043"/>
    </source>
</evidence>
<proteinExistence type="predicted"/>
<feature type="modified residue" description="4-aspartylphosphate" evidence="5">
    <location>
        <position position="63"/>
    </location>
</feature>
<dbReference type="GO" id="GO:0006355">
    <property type="term" value="P:regulation of DNA-templated transcription"/>
    <property type="evidence" value="ECO:0007669"/>
    <property type="project" value="InterPro"/>
</dbReference>
<dbReference type="InterPro" id="IPR039420">
    <property type="entry name" value="WalR-like"/>
</dbReference>
<dbReference type="InterPro" id="IPR001789">
    <property type="entry name" value="Sig_transdc_resp-reg_receiver"/>
</dbReference>
<dbReference type="InterPro" id="IPR000792">
    <property type="entry name" value="Tscrpt_reg_LuxR_C"/>
</dbReference>
<dbReference type="SMART" id="SM00421">
    <property type="entry name" value="HTH_LUXR"/>
    <property type="match status" value="1"/>
</dbReference>
<dbReference type="SUPFAM" id="SSF52172">
    <property type="entry name" value="CheY-like"/>
    <property type="match status" value="1"/>
</dbReference>
<feature type="domain" description="Response regulatory" evidence="7">
    <location>
        <begin position="12"/>
        <end position="128"/>
    </location>
</feature>
<dbReference type="RefSeq" id="WP_201675727.1">
    <property type="nucleotide sequence ID" value="NZ_JAEQNE010000004.1"/>
</dbReference>
<dbReference type="PANTHER" id="PTHR43214:SF41">
    <property type="entry name" value="NITRATE_NITRITE RESPONSE REGULATOR PROTEIN NARP"/>
    <property type="match status" value="1"/>
</dbReference>
<feature type="domain" description="HTH luxR-type" evidence="6">
    <location>
        <begin position="158"/>
        <end position="223"/>
    </location>
</feature>
<dbReference type="Pfam" id="PF00196">
    <property type="entry name" value="GerE"/>
    <property type="match status" value="1"/>
</dbReference>
<evidence type="ECO:0000256" key="3">
    <source>
        <dbReference type="ARBA" id="ARBA00023125"/>
    </source>
</evidence>
<dbReference type="AlphaFoldDB" id="A0A936Z1B3"/>
<keyword evidence="9" id="KW-1185">Reference proteome</keyword>
<dbReference type="SMART" id="SM00448">
    <property type="entry name" value="REC"/>
    <property type="match status" value="1"/>
</dbReference>
<protein>
    <submittedName>
        <fullName evidence="8">Response regulator transcription factor</fullName>
    </submittedName>
</protein>
<dbReference type="GO" id="GO:0003677">
    <property type="term" value="F:DNA binding"/>
    <property type="evidence" value="ECO:0007669"/>
    <property type="project" value="UniProtKB-KW"/>
</dbReference>
<evidence type="ECO:0000256" key="5">
    <source>
        <dbReference type="PROSITE-ProRule" id="PRU00169"/>
    </source>
</evidence>
<dbReference type="EMBL" id="JAEQNE010000004">
    <property type="protein sequence ID" value="MBL0393069.1"/>
    <property type="molecule type" value="Genomic_DNA"/>
</dbReference>
<dbReference type="SUPFAM" id="SSF46894">
    <property type="entry name" value="C-terminal effector domain of the bipartite response regulators"/>
    <property type="match status" value="1"/>
</dbReference>